<dbReference type="Proteomes" id="UP000006514">
    <property type="component" value="Unassembled WGS sequence"/>
</dbReference>
<organism evidence="2 3">
    <name type="scientific">Auricularia subglabra (strain TFB-10046 / SS5)</name>
    <name type="common">White-rot fungus</name>
    <name type="synonym">Auricularia delicata (strain TFB10046)</name>
    <dbReference type="NCBI Taxonomy" id="717982"/>
    <lineage>
        <taxon>Eukaryota</taxon>
        <taxon>Fungi</taxon>
        <taxon>Dikarya</taxon>
        <taxon>Basidiomycota</taxon>
        <taxon>Agaricomycotina</taxon>
        <taxon>Agaricomycetes</taxon>
        <taxon>Auriculariales</taxon>
        <taxon>Auriculariaceae</taxon>
        <taxon>Auricularia</taxon>
    </lineage>
</organism>
<evidence type="ECO:0000313" key="2">
    <source>
        <dbReference type="EMBL" id="EJD36015.1"/>
    </source>
</evidence>
<feature type="compositionally biased region" description="Polar residues" evidence="1">
    <location>
        <begin position="305"/>
        <end position="317"/>
    </location>
</feature>
<dbReference type="InParanoid" id="J0WTW0"/>
<feature type="region of interest" description="Disordered" evidence="1">
    <location>
        <begin position="1"/>
        <end position="23"/>
    </location>
</feature>
<reference evidence="3" key="1">
    <citation type="journal article" date="2012" name="Science">
        <title>The Paleozoic origin of enzymatic lignin decomposition reconstructed from 31 fungal genomes.</title>
        <authorList>
            <person name="Floudas D."/>
            <person name="Binder M."/>
            <person name="Riley R."/>
            <person name="Barry K."/>
            <person name="Blanchette R.A."/>
            <person name="Henrissat B."/>
            <person name="Martinez A.T."/>
            <person name="Otillar R."/>
            <person name="Spatafora J.W."/>
            <person name="Yadav J.S."/>
            <person name="Aerts A."/>
            <person name="Benoit I."/>
            <person name="Boyd A."/>
            <person name="Carlson A."/>
            <person name="Copeland A."/>
            <person name="Coutinho P.M."/>
            <person name="de Vries R.P."/>
            <person name="Ferreira P."/>
            <person name="Findley K."/>
            <person name="Foster B."/>
            <person name="Gaskell J."/>
            <person name="Glotzer D."/>
            <person name="Gorecki P."/>
            <person name="Heitman J."/>
            <person name="Hesse C."/>
            <person name="Hori C."/>
            <person name="Igarashi K."/>
            <person name="Jurgens J.A."/>
            <person name="Kallen N."/>
            <person name="Kersten P."/>
            <person name="Kohler A."/>
            <person name="Kuees U."/>
            <person name="Kumar T.K.A."/>
            <person name="Kuo A."/>
            <person name="LaButti K."/>
            <person name="Larrondo L.F."/>
            <person name="Lindquist E."/>
            <person name="Ling A."/>
            <person name="Lombard V."/>
            <person name="Lucas S."/>
            <person name="Lundell T."/>
            <person name="Martin R."/>
            <person name="McLaughlin D.J."/>
            <person name="Morgenstern I."/>
            <person name="Morin E."/>
            <person name="Murat C."/>
            <person name="Nagy L.G."/>
            <person name="Nolan M."/>
            <person name="Ohm R.A."/>
            <person name="Patyshakuliyeva A."/>
            <person name="Rokas A."/>
            <person name="Ruiz-Duenas F.J."/>
            <person name="Sabat G."/>
            <person name="Salamov A."/>
            <person name="Samejima M."/>
            <person name="Schmutz J."/>
            <person name="Slot J.C."/>
            <person name="St John F."/>
            <person name="Stenlid J."/>
            <person name="Sun H."/>
            <person name="Sun S."/>
            <person name="Syed K."/>
            <person name="Tsang A."/>
            <person name="Wiebenga A."/>
            <person name="Young D."/>
            <person name="Pisabarro A."/>
            <person name="Eastwood D.C."/>
            <person name="Martin F."/>
            <person name="Cullen D."/>
            <person name="Grigoriev I.V."/>
            <person name="Hibbett D.S."/>
        </authorList>
    </citation>
    <scope>NUCLEOTIDE SEQUENCE [LARGE SCALE GENOMIC DNA]</scope>
    <source>
        <strain evidence="3">TFB10046</strain>
    </source>
</reference>
<protein>
    <recommendedName>
        <fullName evidence="4">BTB domain-containing protein</fullName>
    </recommendedName>
</protein>
<feature type="compositionally biased region" description="Low complexity" evidence="1">
    <location>
        <begin position="244"/>
        <end position="266"/>
    </location>
</feature>
<feature type="compositionally biased region" description="Polar residues" evidence="1">
    <location>
        <begin position="267"/>
        <end position="281"/>
    </location>
</feature>
<feature type="region of interest" description="Disordered" evidence="1">
    <location>
        <begin position="229"/>
        <end position="323"/>
    </location>
</feature>
<evidence type="ECO:0000313" key="3">
    <source>
        <dbReference type="Proteomes" id="UP000006514"/>
    </source>
</evidence>
<evidence type="ECO:0000256" key="1">
    <source>
        <dbReference type="SAM" id="MobiDB-lite"/>
    </source>
</evidence>
<name>J0WTW0_AURST</name>
<proteinExistence type="predicted"/>
<dbReference type="AlphaFoldDB" id="J0WTW0"/>
<dbReference type="KEGG" id="adl:AURDEDRAFT_174936"/>
<evidence type="ECO:0008006" key="4">
    <source>
        <dbReference type="Google" id="ProtNLM"/>
    </source>
</evidence>
<sequence>MSDIPLPASPSEKILLHPKPSAMSSSDGIIALKVKDEVCEIPKVRLAQRSVFFRDMFSLSQSSVMDEKTPLQVDVNEAEWTSFIWFVDADPLAAEQFAASPAQWAIEKAMGMLKQSNRPFRLSLELARLLIAVASRWHEDIAITTDCRDLLCDALHPCRAGELALDPINALEVARVDKYVLAHVYFYILRKGHDYKWQDDSRVKPVDRLRLLCGAYSLSRQNMWAPGSFPTGSTKFPTPQFALPPSQHAPASQPAPTSQATSTPSSGPVQQPASQRASGADTTLLLPAPNGQTIFAPPTRPFASLNLQNGASETQPQPQAPLPWRPEIDWLIARTRDELWNHFDEQRWALSA</sequence>
<accession>J0WTW0</accession>
<keyword evidence="3" id="KW-1185">Reference proteome</keyword>
<dbReference type="EMBL" id="JH687873">
    <property type="protein sequence ID" value="EJD36015.1"/>
    <property type="molecule type" value="Genomic_DNA"/>
</dbReference>
<gene>
    <name evidence="2" type="ORF">AURDEDRAFT_174936</name>
</gene>